<evidence type="ECO:0000313" key="2">
    <source>
        <dbReference type="Proteomes" id="UP000187283"/>
    </source>
</evidence>
<sequence length="107" mass="12675">MILSERINNMKKENLLTELKSNEKKIIRLKKEKLDGIIIRSGSNWIENSERSNKIFFGLLKSREKKKMINGLYNSKNELITNNDEIRKVVYIFYESLFKKGTTEDKC</sequence>
<protein>
    <submittedName>
        <fullName evidence="1">Uncharacterized protein</fullName>
    </submittedName>
</protein>
<dbReference type="AlphaFoldDB" id="A0A1R1XEZ1"/>
<dbReference type="EMBL" id="LSSN01003593">
    <property type="protein sequence ID" value="OMJ13194.1"/>
    <property type="molecule type" value="Genomic_DNA"/>
</dbReference>
<evidence type="ECO:0000313" key="1">
    <source>
        <dbReference type="EMBL" id="OMJ13194.1"/>
    </source>
</evidence>
<proteinExistence type="predicted"/>
<organism evidence="1 2">
    <name type="scientific">Smittium culicis</name>
    <dbReference type="NCBI Taxonomy" id="133412"/>
    <lineage>
        <taxon>Eukaryota</taxon>
        <taxon>Fungi</taxon>
        <taxon>Fungi incertae sedis</taxon>
        <taxon>Zoopagomycota</taxon>
        <taxon>Kickxellomycotina</taxon>
        <taxon>Harpellomycetes</taxon>
        <taxon>Harpellales</taxon>
        <taxon>Legeriomycetaceae</taxon>
        <taxon>Smittium</taxon>
    </lineage>
</organism>
<comment type="caution">
    <text evidence="1">The sequence shown here is derived from an EMBL/GenBank/DDBJ whole genome shotgun (WGS) entry which is preliminary data.</text>
</comment>
<accession>A0A1R1XEZ1</accession>
<gene>
    <name evidence="1" type="ORF">AYI70_g8654</name>
</gene>
<dbReference type="OrthoDB" id="10487679at2759"/>
<name>A0A1R1XEZ1_9FUNG</name>
<keyword evidence="2" id="KW-1185">Reference proteome</keyword>
<dbReference type="Proteomes" id="UP000187283">
    <property type="component" value="Unassembled WGS sequence"/>
</dbReference>
<reference evidence="1 2" key="1">
    <citation type="submission" date="2017-01" db="EMBL/GenBank/DDBJ databases">
        <authorList>
            <person name="Mah S.A."/>
            <person name="Swanson W.J."/>
            <person name="Moy G.W."/>
            <person name="Vacquier V.D."/>
        </authorList>
    </citation>
    <scope>NUCLEOTIDE SEQUENCE [LARGE SCALE GENOMIC DNA]</scope>
    <source>
        <strain evidence="1 2">GSMNP</strain>
    </source>
</reference>